<dbReference type="Pfam" id="PF13561">
    <property type="entry name" value="adh_short_C2"/>
    <property type="match status" value="1"/>
</dbReference>
<sequence length="261" mass="27432">MKNNELFDLTDKVAVITGAGSGLGAQFAITLSEAGADVVCVDKDADAAKRTADIVESAGRRAIILECDVSVEEQVRATMREAHNHFGHIDILVNNAGIADPSPSRVGQYKSADWHRVIDIDLHGVFYCCNESLPYLEAQGGGKIINVASIWGMVGGANVVPIPAYSAAKGAVINLTREIALEYGKQNIQVNALCPGFHLGTRLGEGATSDPDFVAVLTAITPMGRLAQAEEIRGPALFLASPASNFMTGQTLVTDGGVLAQ</sequence>
<dbReference type="SUPFAM" id="SSF51735">
    <property type="entry name" value="NAD(P)-binding Rossmann-fold domains"/>
    <property type="match status" value="1"/>
</dbReference>
<dbReference type="Proteomes" id="UP001601442">
    <property type="component" value="Unassembled WGS sequence"/>
</dbReference>
<comment type="caution">
    <text evidence="2">The sequence shown here is derived from an EMBL/GenBank/DDBJ whole genome shotgun (WGS) entry which is preliminary data.</text>
</comment>
<keyword evidence="3" id="KW-1185">Reference proteome</keyword>
<reference evidence="2 3" key="1">
    <citation type="submission" date="2024-10" db="EMBL/GenBank/DDBJ databases">
        <title>The Natural Products Discovery Center: Release of the First 8490 Sequenced Strains for Exploring Actinobacteria Biosynthetic Diversity.</title>
        <authorList>
            <person name="Kalkreuter E."/>
            <person name="Kautsar S.A."/>
            <person name="Yang D."/>
            <person name="Bader C.D."/>
            <person name="Teijaro C.N."/>
            <person name="Fluegel L."/>
            <person name="Davis C.M."/>
            <person name="Simpson J.R."/>
            <person name="Lauterbach L."/>
            <person name="Steele A.D."/>
            <person name="Gui C."/>
            <person name="Meng S."/>
            <person name="Li G."/>
            <person name="Viehrig K."/>
            <person name="Ye F."/>
            <person name="Su P."/>
            <person name="Kiefer A.F."/>
            <person name="Nichols A."/>
            <person name="Cepeda A.J."/>
            <person name="Yan W."/>
            <person name="Fan B."/>
            <person name="Jiang Y."/>
            <person name="Adhikari A."/>
            <person name="Zheng C.-J."/>
            <person name="Schuster L."/>
            <person name="Cowan T.M."/>
            <person name="Smanski M.J."/>
            <person name="Chevrette M.G."/>
            <person name="De Carvalho L.P.S."/>
            <person name="Shen B."/>
        </authorList>
    </citation>
    <scope>NUCLEOTIDE SEQUENCE [LARGE SCALE GENOMIC DNA]</scope>
    <source>
        <strain evidence="2 3">NPDC004119</strain>
    </source>
</reference>
<dbReference type="Gene3D" id="3.40.50.720">
    <property type="entry name" value="NAD(P)-binding Rossmann-like Domain"/>
    <property type="match status" value="1"/>
</dbReference>
<dbReference type="PRINTS" id="PR00081">
    <property type="entry name" value="GDHRDH"/>
</dbReference>
<gene>
    <name evidence="2" type="ORF">ACFYU5_36525</name>
</gene>
<dbReference type="EC" id="1.1.1.-" evidence="2"/>
<comment type="similarity">
    <text evidence="1">Belongs to the short-chain dehydrogenases/reductases (SDR) family.</text>
</comment>
<evidence type="ECO:0000256" key="1">
    <source>
        <dbReference type="ARBA" id="ARBA00006484"/>
    </source>
</evidence>
<dbReference type="RefSeq" id="WP_387401990.1">
    <property type="nucleotide sequence ID" value="NZ_JBIAMT010000013.1"/>
</dbReference>
<protein>
    <submittedName>
        <fullName evidence="2">SDR family NAD(P)-dependent oxidoreductase</fullName>
        <ecNumber evidence="2">1.1.1.-</ecNumber>
    </submittedName>
</protein>
<evidence type="ECO:0000313" key="3">
    <source>
        <dbReference type="Proteomes" id="UP001601442"/>
    </source>
</evidence>
<organism evidence="2 3">
    <name type="scientific">Nocardia aobensis</name>
    <dbReference type="NCBI Taxonomy" id="257277"/>
    <lineage>
        <taxon>Bacteria</taxon>
        <taxon>Bacillati</taxon>
        <taxon>Actinomycetota</taxon>
        <taxon>Actinomycetes</taxon>
        <taxon>Mycobacteriales</taxon>
        <taxon>Nocardiaceae</taxon>
        <taxon>Nocardia</taxon>
    </lineage>
</organism>
<evidence type="ECO:0000313" key="2">
    <source>
        <dbReference type="EMBL" id="MFF0501936.1"/>
    </source>
</evidence>
<dbReference type="PANTHER" id="PTHR42760:SF124">
    <property type="entry name" value="SHORT-CHAIN DEHYDROGENASE_REDUCTASE"/>
    <property type="match status" value="1"/>
</dbReference>
<dbReference type="InterPro" id="IPR002347">
    <property type="entry name" value="SDR_fam"/>
</dbReference>
<proteinExistence type="inferred from homology"/>
<dbReference type="PANTHER" id="PTHR42760">
    <property type="entry name" value="SHORT-CHAIN DEHYDROGENASES/REDUCTASES FAMILY MEMBER"/>
    <property type="match status" value="1"/>
</dbReference>
<dbReference type="GO" id="GO:0016491">
    <property type="term" value="F:oxidoreductase activity"/>
    <property type="evidence" value="ECO:0007669"/>
    <property type="project" value="UniProtKB-KW"/>
</dbReference>
<accession>A0ABW6PFI3</accession>
<dbReference type="PRINTS" id="PR00080">
    <property type="entry name" value="SDRFAMILY"/>
</dbReference>
<keyword evidence="2" id="KW-0560">Oxidoreductase</keyword>
<dbReference type="NCBIfam" id="NF005559">
    <property type="entry name" value="PRK07231.1"/>
    <property type="match status" value="1"/>
</dbReference>
<name>A0ABW6PFI3_9NOCA</name>
<dbReference type="InterPro" id="IPR036291">
    <property type="entry name" value="NAD(P)-bd_dom_sf"/>
</dbReference>
<dbReference type="EMBL" id="JBIAMT010000013">
    <property type="protein sequence ID" value="MFF0501936.1"/>
    <property type="molecule type" value="Genomic_DNA"/>
</dbReference>